<name>A0A4D7CS79_9ENTE</name>
<dbReference type="InterPro" id="IPR010317">
    <property type="entry name" value="WxLIP_PGBD"/>
</dbReference>
<gene>
    <name evidence="3" type="ORF">FA707_02390</name>
</gene>
<dbReference type="Proteomes" id="UP000298615">
    <property type="component" value="Chromosome"/>
</dbReference>
<evidence type="ECO:0000259" key="1">
    <source>
        <dbReference type="Pfam" id="PF06030"/>
    </source>
</evidence>
<accession>A0A4D7CS79</accession>
<dbReference type="Pfam" id="PF11797">
    <property type="entry name" value="WxLIP_HBD"/>
    <property type="match status" value="1"/>
</dbReference>
<evidence type="ECO:0000313" key="3">
    <source>
        <dbReference type="EMBL" id="QCI85883.1"/>
    </source>
</evidence>
<dbReference type="InterPro" id="IPR021759">
    <property type="entry name" value="WxLIP_HBD"/>
</dbReference>
<keyword evidence="4" id="KW-1185">Reference proteome</keyword>
<feature type="domain" description="WxL Interacting Protein peptidoglycan binding" evidence="1">
    <location>
        <begin position="37"/>
        <end position="156"/>
    </location>
</feature>
<dbReference type="AlphaFoldDB" id="A0A4D7CS79"/>
<protein>
    <submittedName>
        <fullName evidence="3">DUF916 domain-containing protein</fullName>
    </submittedName>
</protein>
<dbReference type="EMBL" id="CP039712">
    <property type="protein sequence ID" value="QCI85883.1"/>
    <property type="molecule type" value="Genomic_DNA"/>
</dbReference>
<reference evidence="3 4" key="1">
    <citation type="submission" date="2019-04" db="EMBL/GenBank/DDBJ databases">
        <title>Vagococcus sp. nov., isolated from faeces of yaks (Bos grunniens).</title>
        <authorList>
            <person name="Ge Y."/>
        </authorList>
    </citation>
    <scope>NUCLEOTIDE SEQUENCE [LARGE SCALE GENOMIC DNA]</scope>
    <source>
        <strain evidence="3 4">MN-17</strain>
    </source>
</reference>
<feature type="domain" description="WxL Interacting Protein host binding" evidence="2">
    <location>
        <begin position="173"/>
        <end position="304"/>
    </location>
</feature>
<dbReference type="OrthoDB" id="2148359at2"/>
<organism evidence="3 4">
    <name type="scientific">Vagococcus zengguangii</name>
    <dbReference type="NCBI Taxonomy" id="2571750"/>
    <lineage>
        <taxon>Bacteria</taxon>
        <taxon>Bacillati</taxon>
        <taxon>Bacillota</taxon>
        <taxon>Bacilli</taxon>
        <taxon>Lactobacillales</taxon>
        <taxon>Enterococcaceae</taxon>
        <taxon>Vagococcus</taxon>
    </lineage>
</organism>
<proteinExistence type="predicted"/>
<dbReference type="KEGG" id="vao:FA707_02390"/>
<evidence type="ECO:0000259" key="2">
    <source>
        <dbReference type="Pfam" id="PF11797"/>
    </source>
</evidence>
<sequence>MSKMIKKTVMLLVSLVCLIATKQMVFAEQEAEGMLSYIVEPIFSETQVNPNVSYFDLLSRPGNVEEFKMKISNTSNHPIKVNVTPYTARTATSGTVDYMDDNLPLTKNLPVEFSTIVSKKQTVSLKKFEEKVITFEMTLPEKEFDGSIVGSFVFQEEKSSDEKEKDTNKKGNIIIKNVFSTYIAAIVRETDVVTNLEFELGKVGISNNSGSFSLTSEIKNMSPKLFSDYSLEGSVTNKKGEKVADIKNKSFAMAPNSIFNFSSAVDPNKFVTGNYELKMRIYNKNKTEHWDLSKKFSVTRKEREAIIEETYGEVKSDINWLLIILLGSIIVILITILIYLIVKRKNND</sequence>
<dbReference type="RefSeq" id="WP_136952726.1">
    <property type="nucleotide sequence ID" value="NZ_CP039712.1"/>
</dbReference>
<dbReference type="Pfam" id="PF06030">
    <property type="entry name" value="WxLIP_PGBD"/>
    <property type="match status" value="1"/>
</dbReference>
<evidence type="ECO:0000313" key="4">
    <source>
        <dbReference type="Proteomes" id="UP000298615"/>
    </source>
</evidence>